<proteinExistence type="predicted"/>
<dbReference type="PANTHER" id="PTHR45463:SF8">
    <property type="entry name" value="OS09G0392200 PROTEIN"/>
    <property type="match status" value="1"/>
</dbReference>
<dbReference type="EMBL" id="CAKMRJ010002223">
    <property type="protein sequence ID" value="CAH1426887.1"/>
    <property type="molecule type" value="Genomic_DNA"/>
</dbReference>
<dbReference type="PANTHER" id="PTHR45463">
    <property type="entry name" value="OS09G0392200 PROTEIN"/>
    <property type="match status" value="1"/>
</dbReference>
<dbReference type="Proteomes" id="UP001157418">
    <property type="component" value="Unassembled WGS sequence"/>
</dbReference>
<sequence length="128" mass="15130">MRLNPAPKLTILKTENSLKQEFYYPMFVSSGENLYVMETCSKDSYKVLEMDFGEMKWLPFEKNRDDYTFFISGSKPGAAVKQDLWVEAQSQSLYMRYDVTDKSEKARFFTADLWYFPHKCLNVDLLNE</sequence>
<gene>
    <name evidence="1" type="ORF">LVIROSA_LOCUS13945</name>
</gene>
<dbReference type="AlphaFoldDB" id="A0AAU9MM54"/>
<evidence type="ECO:0008006" key="3">
    <source>
        <dbReference type="Google" id="ProtNLM"/>
    </source>
</evidence>
<evidence type="ECO:0000313" key="2">
    <source>
        <dbReference type="Proteomes" id="UP001157418"/>
    </source>
</evidence>
<name>A0AAU9MM54_9ASTR</name>
<reference evidence="1 2" key="1">
    <citation type="submission" date="2022-01" db="EMBL/GenBank/DDBJ databases">
        <authorList>
            <person name="Xiong W."/>
            <person name="Schranz E."/>
        </authorList>
    </citation>
    <scope>NUCLEOTIDE SEQUENCE [LARGE SCALE GENOMIC DNA]</scope>
</reference>
<protein>
    <recommendedName>
        <fullName evidence="3">F-box associated domain-containing protein</fullName>
    </recommendedName>
</protein>
<organism evidence="1 2">
    <name type="scientific">Lactuca virosa</name>
    <dbReference type="NCBI Taxonomy" id="75947"/>
    <lineage>
        <taxon>Eukaryota</taxon>
        <taxon>Viridiplantae</taxon>
        <taxon>Streptophyta</taxon>
        <taxon>Embryophyta</taxon>
        <taxon>Tracheophyta</taxon>
        <taxon>Spermatophyta</taxon>
        <taxon>Magnoliopsida</taxon>
        <taxon>eudicotyledons</taxon>
        <taxon>Gunneridae</taxon>
        <taxon>Pentapetalae</taxon>
        <taxon>asterids</taxon>
        <taxon>campanulids</taxon>
        <taxon>Asterales</taxon>
        <taxon>Asteraceae</taxon>
        <taxon>Cichorioideae</taxon>
        <taxon>Cichorieae</taxon>
        <taxon>Lactucinae</taxon>
        <taxon>Lactuca</taxon>
    </lineage>
</organism>
<comment type="caution">
    <text evidence="1">The sequence shown here is derived from an EMBL/GenBank/DDBJ whole genome shotgun (WGS) entry which is preliminary data.</text>
</comment>
<keyword evidence="2" id="KW-1185">Reference proteome</keyword>
<accession>A0AAU9MM54</accession>
<evidence type="ECO:0000313" key="1">
    <source>
        <dbReference type="EMBL" id="CAH1426887.1"/>
    </source>
</evidence>